<dbReference type="PANTHER" id="PTHR35333">
    <property type="entry name" value="BETA-LACTAMASE"/>
    <property type="match status" value="1"/>
</dbReference>
<evidence type="ECO:0000256" key="1">
    <source>
        <dbReference type="SAM" id="MobiDB-lite"/>
    </source>
</evidence>
<organism evidence="4">
    <name type="scientific">Cyanothece sp. (strain PCC 7425 / ATCC 29141)</name>
    <dbReference type="NCBI Taxonomy" id="395961"/>
    <lineage>
        <taxon>Bacteria</taxon>
        <taxon>Bacillati</taxon>
        <taxon>Cyanobacteriota</taxon>
        <taxon>Cyanophyceae</taxon>
        <taxon>Gomontiellales</taxon>
        <taxon>Cyanothecaceae</taxon>
        <taxon>Cyanothece</taxon>
    </lineage>
</organism>
<evidence type="ECO:0000256" key="2">
    <source>
        <dbReference type="SAM" id="Phobius"/>
    </source>
</evidence>
<protein>
    <submittedName>
        <fullName evidence="4">Putative beta-lactamase</fullName>
    </submittedName>
</protein>
<feature type="compositionally biased region" description="Low complexity" evidence="1">
    <location>
        <begin position="394"/>
        <end position="413"/>
    </location>
</feature>
<dbReference type="EMBL" id="CP001344">
    <property type="protein sequence ID" value="ACL43530.1"/>
    <property type="molecule type" value="Genomic_DNA"/>
</dbReference>
<keyword evidence="2" id="KW-1133">Transmembrane helix</keyword>
<dbReference type="Gene3D" id="3.40.710.10">
    <property type="entry name" value="DD-peptidase/beta-lactamase superfamily"/>
    <property type="match status" value="1"/>
</dbReference>
<dbReference type="KEGG" id="cyn:Cyan7425_1147"/>
<feature type="compositionally biased region" description="Low complexity" evidence="1">
    <location>
        <begin position="46"/>
        <end position="59"/>
    </location>
</feature>
<dbReference type="PANTHER" id="PTHR35333:SF4">
    <property type="entry name" value="SLR0121 PROTEIN"/>
    <property type="match status" value="1"/>
</dbReference>
<gene>
    <name evidence="4" type="ordered locus">Cyan7425_1147</name>
</gene>
<dbReference type="AlphaFoldDB" id="B8HLP2"/>
<feature type="domain" description="Beta-lactamase class A catalytic" evidence="3">
    <location>
        <begin position="153"/>
        <end position="362"/>
    </location>
</feature>
<accession>B8HLP2</accession>
<dbReference type="eggNOG" id="COG2367">
    <property type="taxonomic scope" value="Bacteria"/>
</dbReference>
<dbReference type="InterPro" id="IPR045155">
    <property type="entry name" value="Beta-lactam_cat"/>
</dbReference>
<reference evidence="4" key="1">
    <citation type="submission" date="2009-01" db="EMBL/GenBank/DDBJ databases">
        <title>Complete sequence of chromosome Cyanothece sp. PCC 7425.</title>
        <authorList>
            <consortium name="US DOE Joint Genome Institute"/>
            <person name="Lucas S."/>
            <person name="Copeland A."/>
            <person name="Lapidus A."/>
            <person name="Glavina del Rio T."/>
            <person name="Dalin E."/>
            <person name="Tice H."/>
            <person name="Bruce D."/>
            <person name="Goodwin L."/>
            <person name="Pitluck S."/>
            <person name="Sims D."/>
            <person name="Meineke L."/>
            <person name="Brettin T."/>
            <person name="Detter J.C."/>
            <person name="Han C."/>
            <person name="Larimer F."/>
            <person name="Land M."/>
            <person name="Hauser L."/>
            <person name="Kyrpides N."/>
            <person name="Ovchinnikova G."/>
            <person name="Liberton M."/>
            <person name="Stoeckel J."/>
            <person name="Banerjee A."/>
            <person name="Singh A."/>
            <person name="Page L."/>
            <person name="Sato H."/>
            <person name="Zhao L."/>
            <person name="Sherman L."/>
            <person name="Pakrasi H."/>
            <person name="Richardson P."/>
        </authorList>
    </citation>
    <scope>NUCLEOTIDE SEQUENCE</scope>
    <source>
        <strain evidence="4">PCC 7425</strain>
    </source>
</reference>
<evidence type="ECO:0000259" key="3">
    <source>
        <dbReference type="Pfam" id="PF13354"/>
    </source>
</evidence>
<feature type="compositionally biased region" description="Pro residues" evidence="1">
    <location>
        <begin position="414"/>
        <end position="423"/>
    </location>
</feature>
<name>B8HLP2_CYAP4</name>
<feature type="region of interest" description="Disordered" evidence="1">
    <location>
        <begin position="386"/>
        <end position="423"/>
    </location>
</feature>
<dbReference type="STRING" id="395961.Cyan7425_1147"/>
<dbReference type="OrthoDB" id="9775096at2"/>
<dbReference type="Pfam" id="PF13354">
    <property type="entry name" value="Beta-lactamase2"/>
    <property type="match status" value="1"/>
</dbReference>
<dbReference type="InterPro" id="IPR012338">
    <property type="entry name" value="Beta-lactam/transpept-like"/>
</dbReference>
<feature type="transmembrane region" description="Helical" evidence="2">
    <location>
        <begin position="76"/>
        <end position="97"/>
    </location>
</feature>
<keyword evidence="2" id="KW-0812">Transmembrane</keyword>
<dbReference type="HOGENOM" id="CLU_031960_1_2_3"/>
<sequence>MARKNRLKQKPEKVFNQRWKAYQILRRQKQQSPLAAELPPEPSATPPISKSPVSSPVTPALLPTPPKRSYHPLFSLLRLGILGVGLAGLVGTVLAFVHPADRNQKALPPEPNEQNTVALNVMEQAIQQGTRLTSLEQQMRNEIAARPGLTAGAFFLNLDTGAYADVNGAATFPAASTIKTPILVAFFQDVDAGKIKLDERLVMRPDLIASEAGIMQYQKPGTKFSALETADLMITISDNTATNMLIDRLGGAAALNQRFLSWGLQQTVIRNWLPDLKGTNTTSAKDLAYLMMLVGRGDLVSVRSRDRLLDIMHRTVTNTLLPQGLGEGAKIAHKTGDIGIVIGDGGMVDMPSGQRYVAAAMVRRPYNDVRGRELIQQMSRLTYQAFSKPLPKQASSSATSTTNSSPAPAAANSSPPPTPSSTP</sequence>
<dbReference type="SUPFAM" id="SSF56601">
    <property type="entry name" value="beta-lactamase/transpeptidase-like"/>
    <property type="match status" value="1"/>
</dbReference>
<evidence type="ECO:0000313" key="4">
    <source>
        <dbReference type="EMBL" id="ACL43530.1"/>
    </source>
</evidence>
<feature type="region of interest" description="Disordered" evidence="1">
    <location>
        <begin position="28"/>
        <end position="60"/>
    </location>
</feature>
<keyword evidence="2" id="KW-0472">Membrane</keyword>
<dbReference type="GO" id="GO:0008800">
    <property type="term" value="F:beta-lactamase activity"/>
    <property type="evidence" value="ECO:0007669"/>
    <property type="project" value="InterPro"/>
</dbReference>
<dbReference type="InterPro" id="IPR000871">
    <property type="entry name" value="Beta-lactam_class-A"/>
</dbReference>
<dbReference type="GO" id="GO:0030655">
    <property type="term" value="P:beta-lactam antibiotic catabolic process"/>
    <property type="evidence" value="ECO:0007669"/>
    <property type="project" value="InterPro"/>
</dbReference>
<proteinExistence type="predicted"/>
<dbReference type="GO" id="GO:0046677">
    <property type="term" value="P:response to antibiotic"/>
    <property type="evidence" value="ECO:0007669"/>
    <property type="project" value="InterPro"/>
</dbReference>